<evidence type="ECO:0000313" key="3">
    <source>
        <dbReference type="Proteomes" id="UP000253772"/>
    </source>
</evidence>
<dbReference type="AlphaFoldDB" id="A0A482IPF8"/>
<reference evidence="2 3" key="1">
    <citation type="submission" date="2019-03" db="EMBL/GenBank/DDBJ databases">
        <title>Comparative insights into the high quality Complete genome sequence of highly metal resistant Cupriavidus metallidurans strain BS1 isolated from a gold-copper mine.</title>
        <authorList>
            <person name="Mazhar H.S."/>
            <person name="Rensing C."/>
        </authorList>
    </citation>
    <scope>NUCLEOTIDE SEQUENCE [LARGE SCALE GENOMIC DNA]</scope>
    <source>
        <strain evidence="2 3">BS1</strain>
    </source>
</reference>
<dbReference type="EMBL" id="CP037900">
    <property type="protein sequence ID" value="QBP10718.1"/>
    <property type="molecule type" value="Genomic_DNA"/>
</dbReference>
<dbReference type="Pfam" id="PF06722">
    <property type="entry name" value="EryCIII-like_C"/>
    <property type="match status" value="1"/>
</dbReference>
<dbReference type="InterPro" id="IPR050426">
    <property type="entry name" value="Glycosyltransferase_28"/>
</dbReference>
<dbReference type="RefSeq" id="WP_017514182.1">
    <property type="nucleotide sequence ID" value="NZ_CP037900.1"/>
</dbReference>
<name>A0A482IPF8_9BURK</name>
<dbReference type="InterPro" id="IPR010610">
    <property type="entry name" value="EryCIII-like_C"/>
</dbReference>
<gene>
    <name evidence="2" type="ORF">DDF84_013625</name>
</gene>
<dbReference type="InterPro" id="IPR002213">
    <property type="entry name" value="UDP_glucos_trans"/>
</dbReference>
<dbReference type="GO" id="GO:0017000">
    <property type="term" value="P:antibiotic biosynthetic process"/>
    <property type="evidence" value="ECO:0007669"/>
    <property type="project" value="UniProtKB-ARBA"/>
</dbReference>
<sequence length="412" mass="43434">MKLAVVTYGTEGDTRPLAALARALIDAGHEVHLLADASTLHSAEALDVPASALSGDIRKALAPGQALSNAVCREGGFQDTSRALAAIANASTPAWMREVAEASEGCDALIISGLTAFVGLSVAEYRGIPAIGTGLIPITPTTDFASPFLPPGKVPRRLNRASHRLVNELLWQAFKKTTNAARADVCGLPARKHVWSDHPMLYGVSPSLLPRPRDWAANAFVCGQWSAATTHWMPPPALEAFLAAGEAPIYIGFGSMAGFDHVAMTDALITAIAGRRALFYPGWSGIDGVSLPKNFFVVGETPHHWLFPRTSMAIHHAGSGTSHSAARAGIPSVAVPFAGDQFFWAHRLRDAGVAGDPVPGKRLRASTLTQAIAFAQRPEVCDRARALGERMAQEDGLVAAVGAIERLVAASL</sequence>
<dbReference type="GO" id="GO:0008194">
    <property type="term" value="F:UDP-glycosyltransferase activity"/>
    <property type="evidence" value="ECO:0007669"/>
    <property type="project" value="InterPro"/>
</dbReference>
<dbReference type="PANTHER" id="PTHR48050">
    <property type="entry name" value="STEROL 3-BETA-GLUCOSYLTRANSFERASE"/>
    <property type="match status" value="1"/>
</dbReference>
<feature type="domain" description="Erythromycin biosynthesis protein CIII-like C-terminal" evidence="1">
    <location>
        <begin position="289"/>
        <end position="373"/>
    </location>
</feature>
<dbReference type="Gene3D" id="3.40.50.2000">
    <property type="entry name" value="Glycogen Phosphorylase B"/>
    <property type="match status" value="2"/>
</dbReference>
<protein>
    <submittedName>
        <fullName evidence="2">Glycosyltransferase</fullName>
    </submittedName>
</protein>
<organism evidence="2 3">
    <name type="scientific">Cupriavidus metallidurans</name>
    <dbReference type="NCBI Taxonomy" id="119219"/>
    <lineage>
        <taxon>Bacteria</taxon>
        <taxon>Pseudomonadati</taxon>
        <taxon>Pseudomonadota</taxon>
        <taxon>Betaproteobacteria</taxon>
        <taxon>Burkholderiales</taxon>
        <taxon>Burkholderiaceae</taxon>
        <taxon>Cupriavidus</taxon>
    </lineage>
</organism>
<dbReference type="GO" id="GO:0016758">
    <property type="term" value="F:hexosyltransferase activity"/>
    <property type="evidence" value="ECO:0007669"/>
    <property type="project" value="UniProtKB-ARBA"/>
</dbReference>
<evidence type="ECO:0000313" key="2">
    <source>
        <dbReference type="EMBL" id="QBP10718.1"/>
    </source>
</evidence>
<evidence type="ECO:0000259" key="1">
    <source>
        <dbReference type="Pfam" id="PF06722"/>
    </source>
</evidence>
<dbReference type="CDD" id="cd03784">
    <property type="entry name" value="GT1_Gtf-like"/>
    <property type="match status" value="1"/>
</dbReference>
<keyword evidence="2" id="KW-0808">Transferase</keyword>
<dbReference type="FunFam" id="3.40.50.2000:FF:000009">
    <property type="entry name" value="Sterol 3-beta-glucosyltransferase UGT80A2"/>
    <property type="match status" value="1"/>
</dbReference>
<proteinExistence type="predicted"/>
<accession>A0A482IPF8</accession>
<dbReference type="OrthoDB" id="9805366at2"/>
<dbReference type="Proteomes" id="UP000253772">
    <property type="component" value="Chromosome c1"/>
</dbReference>
<dbReference type="SUPFAM" id="SSF53756">
    <property type="entry name" value="UDP-Glycosyltransferase/glycogen phosphorylase"/>
    <property type="match status" value="1"/>
</dbReference>
<dbReference type="PANTHER" id="PTHR48050:SF13">
    <property type="entry name" value="STEROL 3-BETA-GLUCOSYLTRANSFERASE UGT80A2"/>
    <property type="match status" value="1"/>
</dbReference>